<dbReference type="OMA" id="NTFHEVG"/>
<dbReference type="KEGG" id="wic:J056_002577"/>
<feature type="compositionally biased region" description="Basic and acidic residues" evidence="6">
    <location>
        <begin position="550"/>
        <end position="581"/>
    </location>
</feature>
<keyword evidence="5 7" id="KW-0472">Membrane</keyword>
<feature type="transmembrane region" description="Helical" evidence="7">
    <location>
        <begin position="342"/>
        <end position="361"/>
    </location>
</feature>
<dbReference type="Gene3D" id="1.20.1250.20">
    <property type="entry name" value="MFS general substrate transporter like domains"/>
    <property type="match status" value="2"/>
</dbReference>
<name>R9AAB6_WALI9</name>
<dbReference type="GeneID" id="20375529"/>
<evidence type="ECO:0000259" key="8">
    <source>
        <dbReference type="PROSITE" id="PS50850"/>
    </source>
</evidence>
<gene>
    <name evidence="9" type="ORF">J056_002577</name>
</gene>
<feature type="transmembrane region" description="Helical" evidence="7">
    <location>
        <begin position="126"/>
        <end position="146"/>
    </location>
</feature>
<protein>
    <recommendedName>
        <fullName evidence="8">Major facilitator superfamily (MFS) profile domain-containing protein</fullName>
    </recommendedName>
</protein>
<feature type="transmembrane region" description="Helical" evidence="7">
    <location>
        <begin position="177"/>
        <end position="201"/>
    </location>
</feature>
<evidence type="ECO:0000313" key="9">
    <source>
        <dbReference type="EMBL" id="EOQ99062.1"/>
    </source>
</evidence>
<feature type="compositionally biased region" description="Basic and acidic residues" evidence="6">
    <location>
        <begin position="19"/>
        <end position="30"/>
    </location>
</feature>
<dbReference type="InterPro" id="IPR036259">
    <property type="entry name" value="MFS_trans_sf"/>
</dbReference>
<accession>R9AAB6</accession>
<organism evidence="9 10">
    <name type="scientific">Wallemia ichthyophaga (strain EXF-994 / CBS 113033)</name>
    <dbReference type="NCBI Taxonomy" id="1299270"/>
    <lineage>
        <taxon>Eukaryota</taxon>
        <taxon>Fungi</taxon>
        <taxon>Dikarya</taxon>
        <taxon>Basidiomycota</taxon>
        <taxon>Wallemiomycotina</taxon>
        <taxon>Wallemiomycetes</taxon>
        <taxon>Wallemiales</taxon>
        <taxon>Wallemiaceae</taxon>
        <taxon>Wallemia</taxon>
    </lineage>
</organism>
<evidence type="ECO:0000256" key="7">
    <source>
        <dbReference type="SAM" id="Phobius"/>
    </source>
</evidence>
<dbReference type="RefSeq" id="XP_009270117.1">
    <property type="nucleotide sequence ID" value="XM_009271842.1"/>
</dbReference>
<evidence type="ECO:0000313" key="10">
    <source>
        <dbReference type="Proteomes" id="UP000014064"/>
    </source>
</evidence>
<comment type="subcellular location">
    <subcellularLocation>
        <location evidence="1">Membrane</location>
        <topology evidence="1">Multi-pass membrane protein</topology>
    </subcellularLocation>
</comment>
<keyword evidence="4 7" id="KW-1133">Transmembrane helix</keyword>
<feature type="region of interest" description="Disordered" evidence="6">
    <location>
        <begin position="547"/>
        <end position="589"/>
    </location>
</feature>
<feature type="transmembrane region" description="Helical" evidence="7">
    <location>
        <begin position="97"/>
        <end position="114"/>
    </location>
</feature>
<feature type="transmembrane region" description="Helical" evidence="7">
    <location>
        <begin position="275"/>
        <end position="294"/>
    </location>
</feature>
<dbReference type="Pfam" id="PF07690">
    <property type="entry name" value="MFS_1"/>
    <property type="match status" value="1"/>
</dbReference>
<dbReference type="eggNOG" id="KOG0254">
    <property type="taxonomic scope" value="Eukaryota"/>
</dbReference>
<feature type="transmembrane region" description="Helical" evidence="7">
    <location>
        <begin position="517"/>
        <end position="536"/>
    </location>
</feature>
<feature type="transmembrane region" description="Helical" evidence="7">
    <location>
        <begin position="153"/>
        <end position="171"/>
    </location>
</feature>
<feature type="transmembrane region" description="Helical" evidence="7">
    <location>
        <begin position="244"/>
        <end position="263"/>
    </location>
</feature>
<dbReference type="GO" id="GO:0016020">
    <property type="term" value="C:membrane"/>
    <property type="evidence" value="ECO:0007669"/>
    <property type="project" value="UniProtKB-SubCell"/>
</dbReference>
<evidence type="ECO:0000256" key="2">
    <source>
        <dbReference type="ARBA" id="ARBA00022448"/>
    </source>
</evidence>
<feature type="transmembrane region" description="Helical" evidence="7">
    <location>
        <begin position="440"/>
        <end position="460"/>
    </location>
</feature>
<dbReference type="InterPro" id="IPR020846">
    <property type="entry name" value="MFS_dom"/>
</dbReference>
<dbReference type="AlphaFoldDB" id="R9AAB6"/>
<evidence type="ECO:0000256" key="5">
    <source>
        <dbReference type="ARBA" id="ARBA00023136"/>
    </source>
</evidence>
<keyword evidence="10" id="KW-1185">Reference proteome</keyword>
<dbReference type="Proteomes" id="UP000014064">
    <property type="component" value="Unassembled WGS sequence"/>
</dbReference>
<proteinExistence type="predicted"/>
<dbReference type="GO" id="GO:0022857">
    <property type="term" value="F:transmembrane transporter activity"/>
    <property type="evidence" value="ECO:0007669"/>
    <property type="project" value="InterPro"/>
</dbReference>
<feature type="domain" description="Major facilitator superfamily (MFS) profile" evidence="8">
    <location>
        <begin position="88"/>
        <end position="538"/>
    </location>
</feature>
<evidence type="ECO:0000256" key="4">
    <source>
        <dbReference type="ARBA" id="ARBA00022989"/>
    </source>
</evidence>
<dbReference type="OrthoDB" id="440755at2759"/>
<dbReference type="PANTHER" id="PTHR42718">
    <property type="entry name" value="MAJOR FACILITATOR SUPERFAMILY MULTIDRUG TRANSPORTER MFSC"/>
    <property type="match status" value="1"/>
</dbReference>
<sequence length="589" mass="63664">MGNCVSKKAQGRQLGDSTTDAKGDDNKKVNDSNNLSNNASKSPNRELAANAAEERIKASESRGGSGSMSMKLQQSRRNSKPTIPPISKSEPLVLHRFLDVFGVYVTLISLPSIGRDLDINSATQNWIVNGYLVAFASFLLFAGLLSDRFSPRIIFTVGLAVLGILSLVAPFCDNAIGLIVLKSVSGVGASVTIPSAIKLITQMYTDIESQAKALGVFCATGGLANVIGTIVGGCLTQADWRWCFWILAIIALPLSPISFFLTPREKVLYHPGGRIDVLSVLQLIVGVVLLIFALTSGNNVGWGTAQVIAPLIISIISFVVFGWWQTRVDQSSALLPKRLWKYPGFTVLFGVCFLITLWWTTTLESLTRIYIDVWDFEPLDAVVHFIPFGISSVICSVVVAYLLRYINIKATLLFGFIASTTGAIVLGFGDDISKFWRLQVPGMVVGSGGAAILYCASNVAMIQSAPDSESGLVGGVFVTAQQLGSAIGISLFTVVQLQVDRRDTSNNQFIGTSAGDWFLAGLHFCGLLFILFLLPWKVGAIENETDEEVAEKTSHIEKRDSEEDVKDGVKEDVKDDTKDGKNSVNKETA</sequence>
<feature type="region of interest" description="Disordered" evidence="6">
    <location>
        <begin position="1"/>
        <end position="85"/>
    </location>
</feature>
<evidence type="ECO:0000256" key="6">
    <source>
        <dbReference type="SAM" id="MobiDB-lite"/>
    </source>
</evidence>
<evidence type="ECO:0000256" key="3">
    <source>
        <dbReference type="ARBA" id="ARBA00022692"/>
    </source>
</evidence>
<feature type="compositionally biased region" description="Polar residues" evidence="6">
    <location>
        <begin position="31"/>
        <end position="42"/>
    </location>
</feature>
<reference evidence="10" key="1">
    <citation type="journal article" date="2013" name="BMC Genomics">
        <title>Genome and transcriptome sequencing of the halophilic fungus Wallemia ichthyophaga: haloadaptations present and absent.</title>
        <authorList>
            <person name="Zajc J."/>
            <person name="Liu Y."/>
            <person name="Dai W."/>
            <person name="Yang Z."/>
            <person name="Hu J."/>
            <person name="Gostincar C."/>
            <person name="Gunde-Cimerman N."/>
        </authorList>
    </citation>
    <scope>NUCLEOTIDE SEQUENCE [LARGE SCALE GENOMIC DNA]</scope>
    <source>
        <strain evidence="10">EXF-994 / CBS 113033</strain>
    </source>
</reference>
<dbReference type="PROSITE" id="PS50850">
    <property type="entry name" value="MFS"/>
    <property type="match status" value="1"/>
</dbReference>
<keyword evidence="3 7" id="KW-0812">Transmembrane</keyword>
<feature type="transmembrane region" description="Helical" evidence="7">
    <location>
        <begin position="472"/>
        <end position="497"/>
    </location>
</feature>
<feature type="transmembrane region" description="Helical" evidence="7">
    <location>
        <begin position="300"/>
        <end position="321"/>
    </location>
</feature>
<dbReference type="CDD" id="cd17321">
    <property type="entry name" value="MFS_MMR_MDR_like"/>
    <property type="match status" value="1"/>
</dbReference>
<feature type="transmembrane region" description="Helical" evidence="7">
    <location>
        <begin position="410"/>
        <end position="428"/>
    </location>
</feature>
<dbReference type="EMBL" id="KE007245">
    <property type="protein sequence ID" value="EOQ99062.1"/>
    <property type="molecule type" value="Genomic_DNA"/>
</dbReference>
<feature type="transmembrane region" description="Helical" evidence="7">
    <location>
        <begin position="213"/>
        <end position="238"/>
    </location>
</feature>
<keyword evidence="2" id="KW-0813">Transport</keyword>
<dbReference type="InterPro" id="IPR011701">
    <property type="entry name" value="MFS"/>
</dbReference>
<dbReference type="SUPFAM" id="SSF103473">
    <property type="entry name" value="MFS general substrate transporter"/>
    <property type="match status" value="1"/>
</dbReference>
<evidence type="ECO:0000256" key="1">
    <source>
        <dbReference type="ARBA" id="ARBA00004141"/>
    </source>
</evidence>
<feature type="transmembrane region" description="Helical" evidence="7">
    <location>
        <begin position="381"/>
        <end position="403"/>
    </location>
</feature>
<dbReference type="PANTHER" id="PTHR42718:SF9">
    <property type="entry name" value="MAJOR FACILITATOR SUPERFAMILY MULTIDRUG TRANSPORTER MFSC"/>
    <property type="match status" value="1"/>
</dbReference>
<dbReference type="HOGENOM" id="CLU_000960_27_1_1"/>